<dbReference type="PROSITE" id="PS50181">
    <property type="entry name" value="FBOX"/>
    <property type="match status" value="1"/>
</dbReference>
<dbReference type="Pfam" id="PF12937">
    <property type="entry name" value="F-box-like"/>
    <property type="match status" value="1"/>
</dbReference>
<dbReference type="Gene3D" id="1.20.1280.50">
    <property type="match status" value="1"/>
</dbReference>
<name>A0A2R8FFN4_9VIRU</name>
<gene>
    <name evidence="2" type="ORF">BRZCDTV_514</name>
</gene>
<evidence type="ECO:0000259" key="1">
    <source>
        <dbReference type="PROSITE" id="PS50181"/>
    </source>
</evidence>
<dbReference type="SMART" id="SM00256">
    <property type="entry name" value="FBOX"/>
    <property type="match status" value="1"/>
</dbReference>
<protein>
    <submittedName>
        <fullName evidence="2">F-box domain-containing protein</fullName>
    </submittedName>
</protein>
<proteinExistence type="predicted"/>
<organism evidence="2">
    <name type="scientific">Brazilian cedratvirus IHUMI</name>
    <dbReference type="NCBI Taxonomy" id="2126980"/>
    <lineage>
        <taxon>Viruses</taxon>
        <taxon>Pithoviruses</taxon>
        <taxon>Orthocedratvirinae</taxon>
        <taxon>Alphacedratvirus</taxon>
        <taxon>Alphacedratvirus brasiliense</taxon>
    </lineage>
</organism>
<evidence type="ECO:0000313" key="3">
    <source>
        <dbReference type="Proteomes" id="UP000273054"/>
    </source>
</evidence>
<keyword evidence="3" id="KW-1185">Reference proteome</keyword>
<sequence>MQFLPDEVMLKIVGYLPLSGVCSLASTCKKYRSLCSDLHVWKGLFAKRNLLMLEIAISFSSWLEVYYKTLSGKRGAKYVLSLHSKNHKRQMDVIKPVLLYDLPPCVYRNILDCFPKGFKGGMGREYLSLSKGKEFLCCVENEEGQVLKDKIIDKKQAYDILYRLFYCGKCRIAEFVYARWM</sequence>
<feature type="domain" description="F-box" evidence="1">
    <location>
        <begin position="1"/>
        <end position="44"/>
    </location>
</feature>
<reference evidence="2" key="1">
    <citation type="submission" date="2018-03" db="EMBL/GenBank/DDBJ databases">
        <authorList>
            <consortium name="Urmite Genomes"/>
        </authorList>
    </citation>
    <scope>NUCLEOTIDE SEQUENCE [LARGE SCALE GENOMIC DNA]</scope>
    <source>
        <strain evidence="2">IHUMI-27.7</strain>
    </source>
</reference>
<dbReference type="SUPFAM" id="SSF81383">
    <property type="entry name" value="F-box domain"/>
    <property type="match status" value="1"/>
</dbReference>
<dbReference type="EMBL" id="LT994651">
    <property type="protein sequence ID" value="SPN79814.1"/>
    <property type="molecule type" value="Genomic_DNA"/>
</dbReference>
<dbReference type="InterPro" id="IPR036047">
    <property type="entry name" value="F-box-like_dom_sf"/>
</dbReference>
<evidence type="ECO:0000313" key="2">
    <source>
        <dbReference type="EMBL" id="SPN79814.1"/>
    </source>
</evidence>
<dbReference type="InterPro" id="IPR001810">
    <property type="entry name" value="F-box_dom"/>
</dbReference>
<dbReference type="Proteomes" id="UP000273054">
    <property type="component" value="Segment"/>
</dbReference>
<accession>A0A2R8FFN4</accession>